<keyword evidence="1" id="KW-0812">Transmembrane</keyword>
<organism evidence="2 3">
    <name type="scientific">Microbacterium candidum</name>
    <dbReference type="NCBI Taxonomy" id="3041922"/>
    <lineage>
        <taxon>Bacteria</taxon>
        <taxon>Bacillati</taxon>
        <taxon>Actinomycetota</taxon>
        <taxon>Actinomycetes</taxon>
        <taxon>Micrococcales</taxon>
        <taxon>Microbacteriaceae</taxon>
        <taxon>Microbacterium</taxon>
    </lineage>
</organism>
<reference evidence="2 3" key="1">
    <citation type="submission" date="2023-06" db="EMBL/GenBank/DDBJ databases">
        <title>Microbacterium sp. nov., isolated from a waste landfill.</title>
        <authorList>
            <person name="Wen W."/>
        </authorList>
    </citation>
    <scope>NUCLEOTIDE SEQUENCE [LARGE SCALE GENOMIC DNA]</scope>
    <source>
        <strain evidence="2 3">ASV49</strain>
    </source>
</reference>
<dbReference type="EMBL" id="JASXSZ010000002">
    <property type="protein sequence ID" value="MDL9979210.1"/>
    <property type="molecule type" value="Genomic_DNA"/>
</dbReference>
<feature type="transmembrane region" description="Helical" evidence="1">
    <location>
        <begin position="89"/>
        <end position="109"/>
    </location>
</feature>
<feature type="transmembrane region" description="Helical" evidence="1">
    <location>
        <begin position="190"/>
        <end position="206"/>
    </location>
</feature>
<dbReference type="RefSeq" id="WP_286288074.1">
    <property type="nucleotide sequence ID" value="NZ_JASXSZ010000002.1"/>
</dbReference>
<keyword evidence="3" id="KW-1185">Reference proteome</keyword>
<name>A0ABT7MXN3_9MICO</name>
<evidence type="ECO:0000313" key="2">
    <source>
        <dbReference type="EMBL" id="MDL9979210.1"/>
    </source>
</evidence>
<keyword evidence="1" id="KW-0472">Membrane</keyword>
<feature type="transmembrane region" description="Helical" evidence="1">
    <location>
        <begin position="167"/>
        <end position="184"/>
    </location>
</feature>
<gene>
    <name evidence="2" type="ORF">QSV35_07680</name>
</gene>
<sequence length="224" mass="23346">MSARIPHSVYSTGFGVAYVGLVTNLLTAVASLPLLVLLVATDPMWSWPAIAVAAVLAAPAPVAAFCAFRENGLGGAGPFRSFVAGYWRTWRKALVIGAMAVGGMVVLLVDVRALATSTVGVVVVPLLLVLVGLVLATALVALVALAEAPDTRLRDILRVSVVLAVRRWYLTLVSLAIIAVQIAVFVNLPAIGVGVTAAAALYLAWANSRYTLRPVLLAAEPLAR</sequence>
<feature type="transmembrane region" description="Helical" evidence="1">
    <location>
        <begin position="45"/>
        <end position="68"/>
    </location>
</feature>
<protein>
    <submittedName>
        <fullName evidence="2">Ferredoxin-NADPH reductase</fullName>
    </submittedName>
</protein>
<proteinExistence type="predicted"/>
<comment type="caution">
    <text evidence="2">The sequence shown here is derived from an EMBL/GenBank/DDBJ whole genome shotgun (WGS) entry which is preliminary data.</text>
</comment>
<evidence type="ECO:0000256" key="1">
    <source>
        <dbReference type="SAM" id="Phobius"/>
    </source>
</evidence>
<accession>A0ABT7MXN3</accession>
<feature type="transmembrane region" description="Helical" evidence="1">
    <location>
        <begin position="121"/>
        <end position="146"/>
    </location>
</feature>
<keyword evidence="1" id="KW-1133">Transmembrane helix</keyword>
<feature type="transmembrane region" description="Helical" evidence="1">
    <location>
        <begin position="12"/>
        <end position="39"/>
    </location>
</feature>
<dbReference type="Proteomes" id="UP001235064">
    <property type="component" value="Unassembled WGS sequence"/>
</dbReference>
<evidence type="ECO:0000313" key="3">
    <source>
        <dbReference type="Proteomes" id="UP001235064"/>
    </source>
</evidence>